<evidence type="ECO:0000313" key="1">
    <source>
        <dbReference type="EMBL" id="KAK4827385.1"/>
    </source>
</evidence>
<dbReference type="EMBL" id="JAUNZN010000002">
    <property type="protein sequence ID" value="KAK4827385.1"/>
    <property type="molecule type" value="Genomic_DNA"/>
</dbReference>
<organism evidence="1 2">
    <name type="scientific">Mycteria americana</name>
    <name type="common">Wood stork</name>
    <dbReference type="NCBI Taxonomy" id="33587"/>
    <lineage>
        <taxon>Eukaryota</taxon>
        <taxon>Metazoa</taxon>
        <taxon>Chordata</taxon>
        <taxon>Craniata</taxon>
        <taxon>Vertebrata</taxon>
        <taxon>Euteleostomi</taxon>
        <taxon>Archelosauria</taxon>
        <taxon>Archosauria</taxon>
        <taxon>Dinosauria</taxon>
        <taxon>Saurischia</taxon>
        <taxon>Theropoda</taxon>
        <taxon>Coelurosauria</taxon>
        <taxon>Aves</taxon>
        <taxon>Neognathae</taxon>
        <taxon>Neoaves</taxon>
        <taxon>Aequornithes</taxon>
        <taxon>Ciconiiformes</taxon>
        <taxon>Ciconiidae</taxon>
        <taxon>Mycteria</taxon>
    </lineage>
</organism>
<accession>A0AAN7NJW5</accession>
<comment type="caution">
    <text evidence="1">The sequence shown here is derived from an EMBL/GenBank/DDBJ whole genome shotgun (WGS) entry which is preliminary data.</text>
</comment>
<name>A0AAN7NJW5_MYCAM</name>
<gene>
    <name evidence="1" type="ORF">QYF61_017790</name>
</gene>
<sequence>MDSGIECTLSKFANNTKLCGAVDMLEGRDAIQRDLDRLEWWACANLMKFNKAKCKVLHLGRGNPKHKYRLGGEWIESSPEEKDLGALVDEKINKANRILGCINRSMTSRSREVILPLCSALVRPHLEYCVQLWGPQHKKHVDLLEPVQRRATKMITGLEHLSYEEKLRELGLFNLEKRRLWGDLIAAFQYLKGACKKAGEGLFTRTCSDSTRGNGFRLREGRLRLDIRKKFLTMRVVRHWNRLPREVVDSPPWKCSRPGVTLRGLSEITRLESRAHGIAHYIVAGRSKEGKDTDLQVSYHILQTYEGVMCMLGFPKDTNTSVWAVELNPTRLLQGDLSHLALVQPHLEYCVQFWVPQYKKDIKLLECVQRKVMKMVKGLKGKTSEEQLRSLGLFSLEKRRLRGDLIAWGAAEGEVLIPSLVTSDRTQRNGMKLHQRKFRLDIRKRFFTERVVGHWNRLPREVVTAPSLSEFNLLVTWFRFR</sequence>
<protein>
    <recommendedName>
        <fullName evidence="3">Reverse transcriptase</fullName>
    </recommendedName>
</protein>
<evidence type="ECO:0000313" key="2">
    <source>
        <dbReference type="Proteomes" id="UP001333110"/>
    </source>
</evidence>
<proteinExistence type="predicted"/>
<dbReference type="Proteomes" id="UP001333110">
    <property type="component" value="Unassembled WGS sequence"/>
</dbReference>
<keyword evidence="2" id="KW-1185">Reference proteome</keyword>
<dbReference type="PANTHER" id="PTHR33332">
    <property type="entry name" value="REVERSE TRANSCRIPTASE DOMAIN-CONTAINING PROTEIN"/>
    <property type="match status" value="1"/>
</dbReference>
<evidence type="ECO:0008006" key="3">
    <source>
        <dbReference type="Google" id="ProtNLM"/>
    </source>
</evidence>
<dbReference type="AlphaFoldDB" id="A0AAN7NJW5"/>
<reference evidence="1 2" key="1">
    <citation type="journal article" date="2023" name="J. Hered.">
        <title>Chromosome-level genome of the wood stork (Mycteria americana) provides insight into avian chromosome evolution.</title>
        <authorList>
            <person name="Flamio R. Jr."/>
            <person name="Ramstad K.M."/>
        </authorList>
    </citation>
    <scope>NUCLEOTIDE SEQUENCE [LARGE SCALE GENOMIC DNA]</scope>
    <source>
        <strain evidence="1">JAX WOST 10</strain>
    </source>
</reference>